<organism evidence="1 2">
    <name type="scientific">Nocardia aurea</name>
    <dbReference type="NCBI Taxonomy" id="2144174"/>
    <lineage>
        <taxon>Bacteria</taxon>
        <taxon>Bacillati</taxon>
        <taxon>Actinomycetota</taxon>
        <taxon>Actinomycetes</taxon>
        <taxon>Mycobacteriales</taxon>
        <taxon>Nocardiaceae</taxon>
        <taxon>Nocardia</taxon>
    </lineage>
</organism>
<comment type="caution">
    <text evidence="1">The sequence shown here is derived from an EMBL/GenBank/DDBJ whole genome shotgun (WGS) entry which is preliminary data.</text>
</comment>
<evidence type="ECO:0000313" key="2">
    <source>
        <dbReference type="Proteomes" id="UP001551695"/>
    </source>
</evidence>
<gene>
    <name evidence="1" type="ORF">AB0I48_09115</name>
</gene>
<dbReference type="RefSeq" id="WP_355089530.1">
    <property type="nucleotide sequence ID" value="NZ_JBEXKW010000068.1"/>
</dbReference>
<dbReference type="Proteomes" id="UP001551695">
    <property type="component" value="Unassembled WGS sequence"/>
</dbReference>
<dbReference type="EMBL" id="JBFAKC010000003">
    <property type="protein sequence ID" value="MEV0707709.1"/>
    <property type="molecule type" value="Genomic_DNA"/>
</dbReference>
<evidence type="ECO:0000313" key="1">
    <source>
        <dbReference type="EMBL" id="MEV0707709.1"/>
    </source>
</evidence>
<reference evidence="1 2" key="1">
    <citation type="submission" date="2024-06" db="EMBL/GenBank/DDBJ databases">
        <title>The Natural Products Discovery Center: Release of the First 8490 Sequenced Strains for Exploring Actinobacteria Biosynthetic Diversity.</title>
        <authorList>
            <person name="Kalkreuter E."/>
            <person name="Kautsar S.A."/>
            <person name="Yang D."/>
            <person name="Bader C.D."/>
            <person name="Teijaro C.N."/>
            <person name="Fluegel L."/>
            <person name="Davis C.M."/>
            <person name="Simpson J.R."/>
            <person name="Lauterbach L."/>
            <person name="Steele A.D."/>
            <person name="Gui C."/>
            <person name="Meng S."/>
            <person name="Li G."/>
            <person name="Viehrig K."/>
            <person name="Ye F."/>
            <person name="Su P."/>
            <person name="Kiefer A.F."/>
            <person name="Nichols A."/>
            <person name="Cepeda A.J."/>
            <person name="Yan W."/>
            <person name="Fan B."/>
            <person name="Jiang Y."/>
            <person name="Adhikari A."/>
            <person name="Zheng C.-J."/>
            <person name="Schuster L."/>
            <person name="Cowan T.M."/>
            <person name="Smanski M.J."/>
            <person name="Chevrette M.G."/>
            <person name="De Carvalho L.P.S."/>
            <person name="Shen B."/>
        </authorList>
    </citation>
    <scope>NUCLEOTIDE SEQUENCE [LARGE SCALE GENOMIC DNA]</scope>
    <source>
        <strain evidence="1 2">NPDC050403</strain>
    </source>
</reference>
<name>A0ABV3FQK1_9NOCA</name>
<sequence>MATASGWTAGPLCLNKFPSGSLDSVSGSGTAPDSEAGKTYRFTVLEAEDTSGYGRRVVCEAAARIEHDGSYMFTDDKGLGIDFSYCDPYAIAVVAYPVAHVYSREPEGPRIDVGTGTFNVRIGPQ</sequence>
<keyword evidence="2" id="KW-1185">Reference proteome</keyword>
<proteinExistence type="predicted"/>
<accession>A0ABV3FQK1</accession>
<protein>
    <submittedName>
        <fullName evidence="1">Uncharacterized protein</fullName>
    </submittedName>
</protein>